<dbReference type="Pfam" id="PF00171">
    <property type="entry name" value="Aldedh"/>
    <property type="match status" value="1"/>
</dbReference>
<dbReference type="PROSITE" id="PS00687">
    <property type="entry name" value="ALDEHYDE_DEHYDR_GLU"/>
    <property type="match status" value="1"/>
</dbReference>
<dbReference type="Gene3D" id="3.40.309.10">
    <property type="entry name" value="Aldehyde Dehydrogenase, Chain A, domain 2"/>
    <property type="match status" value="1"/>
</dbReference>
<dbReference type="CDD" id="cd07106">
    <property type="entry name" value="ALDH_AldA-AAD23400"/>
    <property type="match status" value="1"/>
</dbReference>
<dbReference type="SUPFAM" id="SSF53720">
    <property type="entry name" value="ALDH-like"/>
    <property type="match status" value="1"/>
</dbReference>
<dbReference type="InterPro" id="IPR044086">
    <property type="entry name" value="LUC3-like"/>
</dbReference>
<evidence type="ECO:0000313" key="7">
    <source>
        <dbReference type="Proteomes" id="UP000033874"/>
    </source>
</evidence>
<dbReference type="Proteomes" id="UP000033874">
    <property type="component" value="Unassembled WGS sequence"/>
</dbReference>
<accession>A0A0M3AN63</accession>
<dbReference type="FunFam" id="3.40.605.10:FF:000007">
    <property type="entry name" value="NAD/NADP-dependent betaine aldehyde dehydrogenase"/>
    <property type="match status" value="1"/>
</dbReference>
<dbReference type="RefSeq" id="WP_046764329.1">
    <property type="nucleotide sequence ID" value="NZ_LBIC01000006.1"/>
</dbReference>
<dbReference type="InterPro" id="IPR016163">
    <property type="entry name" value="Ald_DH_C"/>
</dbReference>
<name>A0A0M3AN63_9SPHN</name>
<comment type="caution">
    <text evidence="6">The sequence shown here is derived from an EMBL/GenBank/DDBJ whole genome shotgun (WGS) entry which is preliminary data.</text>
</comment>
<dbReference type="InterPro" id="IPR016161">
    <property type="entry name" value="Ald_DH/histidinol_DH"/>
</dbReference>
<proteinExistence type="inferred from homology"/>
<gene>
    <name evidence="6" type="ORF">YP76_14605</name>
</gene>
<dbReference type="FunFam" id="3.40.309.10:FF:000009">
    <property type="entry name" value="Aldehyde dehydrogenase A"/>
    <property type="match status" value="1"/>
</dbReference>
<dbReference type="AlphaFoldDB" id="A0A0M3AN63"/>
<feature type="active site" evidence="3">
    <location>
        <position position="243"/>
    </location>
</feature>
<comment type="similarity">
    <text evidence="1 4">Belongs to the aldehyde dehydrogenase family.</text>
</comment>
<dbReference type="InterPro" id="IPR029510">
    <property type="entry name" value="Ald_DH_CS_GLU"/>
</dbReference>
<feature type="domain" description="Aldehyde dehydrogenase" evidence="5">
    <location>
        <begin position="21"/>
        <end position="466"/>
    </location>
</feature>
<dbReference type="InterPro" id="IPR015590">
    <property type="entry name" value="Aldehyde_DH_dom"/>
</dbReference>
<evidence type="ECO:0000313" key="6">
    <source>
        <dbReference type="EMBL" id="KKW91602.1"/>
    </source>
</evidence>
<dbReference type="GO" id="GO:0016620">
    <property type="term" value="F:oxidoreductase activity, acting on the aldehyde or oxo group of donors, NAD or NADP as acceptor"/>
    <property type="evidence" value="ECO:0007669"/>
    <property type="project" value="InterPro"/>
</dbReference>
<keyword evidence="7" id="KW-1185">Reference proteome</keyword>
<dbReference type="STRING" id="56193.YP76_14605"/>
<dbReference type="InterPro" id="IPR016162">
    <property type="entry name" value="Ald_DH_N"/>
</dbReference>
<evidence type="ECO:0000259" key="5">
    <source>
        <dbReference type="Pfam" id="PF00171"/>
    </source>
</evidence>
<dbReference type="EMBL" id="LBIC01000006">
    <property type="protein sequence ID" value="KKW91602.1"/>
    <property type="molecule type" value="Genomic_DNA"/>
</dbReference>
<keyword evidence="2 4" id="KW-0560">Oxidoreductase</keyword>
<dbReference type="PATRIC" id="fig|56193.3.peg.3050"/>
<evidence type="ECO:0000256" key="2">
    <source>
        <dbReference type="ARBA" id="ARBA00023002"/>
    </source>
</evidence>
<evidence type="ECO:0000256" key="1">
    <source>
        <dbReference type="ARBA" id="ARBA00009986"/>
    </source>
</evidence>
<sequence>MRFDNFVMTINGRKVTGGAGLDVLNPATEEVIARVPDASKAQLDEAVAAAKAAFPAWAALSMDDRRKKILAIAGRLQENKAELARIFTAEQERPHGGAEWEVDVASQWCHGVAQFDLPVEVIEDSEERRVEVRHTPIGVVGAIAPWNAPLLMAIWKMAPALLAGNCMVLKPSPFTPLTTLKLGELLLDILPPGVLNIVSGGNELGQWITDHPDIGKVSFTGSTATGKRVMESAAKTLKRVTLELGGNDAAIVLPDVDPKAIAPALFWGAFFNSAQVCVAIKRLYIHSSIYDAVARELVEFARTVTVGDGSQQGVDLGPVQNRMQFEKVKDLLDDARANGQKFLLGGEVSDSPGYFIPISIVDNPPEKSRVVTEEAFGPVLPLLKYDDLDDVIARANDSESGLGGSVWSNDVDKAREIGQRLQTGTVWINEMFAFLPNAPFGGHKQSGVGVEHGMEGLLEFTNTQTITSRRLTPVAG</sequence>
<dbReference type="PANTHER" id="PTHR11699">
    <property type="entry name" value="ALDEHYDE DEHYDROGENASE-RELATED"/>
    <property type="match status" value="1"/>
</dbReference>
<protein>
    <submittedName>
        <fullName evidence="6">Aldehyde dehydrogenase</fullName>
    </submittedName>
</protein>
<reference evidence="6 7" key="1">
    <citation type="submission" date="2015-04" db="EMBL/GenBank/DDBJ databases">
        <title>Genome sequence of aromatic hydrocarbons-degrading Sphingobium chungbukense DJ77.</title>
        <authorList>
            <person name="Kim Y.-C."/>
            <person name="Chae J.-C."/>
        </authorList>
    </citation>
    <scope>NUCLEOTIDE SEQUENCE [LARGE SCALE GENOMIC DNA]</scope>
    <source>
        <strain evidence="6 7">DJ77</strain>
    </source>
</reference>
<evidence type="ECO:0000256" key="4">
    <source>
        <dbReference type="RuleBase" id="RU003345"/>
    </source>
</evidence>
<evidence type="ECO:0000256" key="3">
    <source>
        <dbReference type="PROSITE-ProRule" id="PRU10007"/>
    </source>
</evidence>
<dbReference type="Gene3D" id="3.40.605.10">
    <property type="entry name" value="Aldehyde Dehydrogenase, Chain A, domain 1"/>
    <property type="match status" value="1"/>
</dbReference>
<organism evidence="6 7">
    <name type="scientific">Sphingobium chungbukense</name>
    <dbReference type="NCBI Taxonomy" id="56193"/>
    <lineage>
        <taxon>Bacteria</taxon>
        <taxon>Pseudomonadati</taxon>
        <taxon>Pseudomonadota</taxon>
        <taxon>Alphaproteobacteria</taxon>
        <taxon>Sphingomonadales</taxon>
        <taxon>Sphingomonadaceae</taxon>
        <taxon>Sphingobium</taxon>
    </lineage>
</organism>